<comment type="function">
    <text evidence="2">Functions as an E3 ubiquitin ligase.</text>
</comment>
<dbReference type="UniPathway" id="UPA00143"/>
<sequence length="335" mass="38160">MMNQRDEVMIEFEAALDQKSSLEKQIAESDRRLRSSTKRYSAVELLQNYKKEREELQMERDNALKEAEELRKSRAPQGILRHTTVAIKLLHSNSLQGQSEFQQEVEVFSKMRHPNMVTLIGACPEAWTLVYEYLPNGSLEDRLSCRENSPPLSWQTRIRIATELCSVLIFLHSSKPHGIVHGDLKPANVLLDSNFVTKLSDFGICRLLSNNTTVCCRTDPKGTFAYMDPEFLSTGELTPKAEVYSFGVILLRLLTRRSAFDLSTDVWRMLEPMRASCGGSSSFQLGSEEHCQPPSYFICPIFQEVMRDPHVAGDGFSLVPNLALRSTIQEWLQQH</sequence>
<dbReference type="SUPFAM" id="SSF56112">
    <property type="entry name" value="Protein kinase-like (PK-like)"/>
    <property type="match status" value="1"/>
</dbReference>
<comment type="caution">
    <text evidence="9">The sequence shown here is derived from an EMBL/GenBank/DDBJ whole genome shotgun (WGS) entry which is preliminary data.</text>
</comment>
<dbReference type="InterPro" id="IPR013083">
    <property type="entry name" value="Znf_RING/FYVE/PHD"/>
</dbReference>
<comment type="catalytic activity">
    <reaction evidence="1">
        <text>S-ubiquitinyl-[E2 ubiquitin-conjugating enzyme]-L-cysteine + [acceptor protein]-L-lysine = [E2 ubiquitin-conjugating enzyme]-L-cysteine + N(6)-ubiquitinyl-[acceptor protein]-L-lysine.</text>
        <dbReference type="EC" id="2.3.2.27"/>
    </reaction>
</comment>
<dbReference type="Gene3D" id="1.10.510.10">
    <property type="entry name" value="Transferase(Phosphotransferase) domain 1"/>
    <property type="match status" value="1"/>
</dbReference>
<name>A0A6A2WPG7_HIBSY</name>
<keyword evidence="6" id="KW-0833">Ubl conjugation pathway</keyword>
<dbReference type="GO" id="GO:0005524">
    <property type="term" value="F:ATP binding"/>
    <property type="evidence" value="ECO:0007669"/>
    <property type="project" value="InterPro"/>
</dbReference>
<dbReference type="PANTHER" id="PTHR45647:SF100">
    <property type="entry name" value="U-BOX DOMAIN-CONTAINING PROTEIN 33"/>
    <property type="match status" value="1"/>
</dbReference>
<dbReference type="GO" id="GO:0061630">
    <property type="term" value="F:ubiquitin protein ligase activity"/>
    <property type="evidence" value="ECO:0007669"/>
    <property type="project" value="UniProtKB-EC"/>
</dbReference>
<dbReference type="Proteomes" id="UP000436088">
    <property type="component" value="Unassembled WGS sequence"/>
</dbReference>
<dbReference type="InterPro" id="IPR000719">
    <property type="entry name" value="Prot_kinase_dom"/>
</dbReference>
<comment type="pathway">
    <text evidence="3">Protein modification; protein ubiquitination.</text>
</comment>
<dbReference type="Pfam" id="PF00069">
    <property type="entry name" value="Pkinase"/>
    <property type="match status" value="1"/>
</dbReference>
<proteinExistence type="predicted"/>
<dbReference type="EMBL" id="VEPZ02001705">
    <property type="protein sequence ID" value="KAE8662483.1"/>
    <property type="molecule type" value="Genomic_DNA"/>
</dbReference>
<dbReference type="SMART" id="SM00504">
    <property type="entry name" value="Ubox"/>
    <property type="match status" value="1"/>
</dbReference>
<evidence type="ECO:0000313" key="10">
    <source>
        <dbReference type="Proteomes" id="UP000436088"/>
    </source>
</evidence>
<keyword evidence="5" id="KW-0808">Transferase</keyword>
<feature type="domain" description="Protein kinase" evidence="8">
    <location>
        <begin position="53"/>
        <end position="335"/>
    </location>
</feature>
<dbReference type="PROSITE" id="PS00108">
    <property type="entry name" value="PROTEIN_KINASE_ST"/>
    <property type="match status" value="1"/>
</dbReference>
<dbReference type="SMART" id="SM00220">
    <property type="entry name" value="S_TKc"/>
    <property type="match status" value="1"/>
</dbReference>
<dbReference type="PANTHER" id="PTHR45647">
    <property type="entry name" value="OS02G0152300 PROTEIN"/>
    <property type="match status" value="1"/>
</dbReference>
<dbReference type="EC" id="2.3.2.27" evidence="4"/>
<protein>
    <recommendedName>
        <fullName evidence="4">RING-type E3 ubiquitin transferase</fullName>
        <ecNumber evidence="4">2.3.2.27</ecNumber>
    </recommendedName>
</protein>
<dbReference type="InterPro" id="IPR051348">
    <property type="entry name" value="U-box_ubiquitin_ligases"/>
</dbReference>
<dbReference type="GO" id="GO:0004672">
    <property type="term" value="F:protein kinase activity"/>
    <property type="evidence" value="ECO:0007669"/>
    <property type="project" value="InterPro"/>
</dbReference>
<evidence type="ECO:0000313" key="9">
    <source>
        <dbReference type="EMBL" id="KAE8662483.1"/>
    </source>
</evidence>
<organism evidence="9 10">
    <name type="scientific">Hibiscus syriacus</name>
    <name type="common">Rose of Sharon</name>
    <dbReference type="NCBI Taxonomy" id="106335"/>
    <lineage>
        <taxon>Eukaryota</taxon>
        <taxon>Viridiplantae</taxon>
        <taxon>Streptophyta</taxon>
        <taxon>Embryophyta</taxon>
        <taxon>Tracheophyta</taxon>
        <taxon>Spermatophyta</taxon>
        <taxon>Magnoliopsida</taxon>
        <taxon>eudicotyledons</taxon>
        <taxon>Gunneridae</taxon>
        <taxon>Pentapetalae</taxon>
        <taxon>rosids</taxon>
        <taxon>malvids</taxon>
        <taxon>Malvales</taxon>
        <taxon>Malvaceae</taxon>
        <taxon>Malvoideae</taxon>
        <taxon>Hibiscus</taxon>
    </lineage>
</organism>
<keyword evidence="10" id="KW-1185">Reference proteome</keyword>
<evidence type="ECO:0000259" key="8">
    <source>
        <dbReference type="PROSITE" id="PS50011"/>
    </source>
</evidence>
<feature type="coiled-coil region" evidence="7">
    <location>
        <begin position="5"/>
        <end position="73"/>
    </location>
</feature>
<accession>A0A6A2WPG7</accession>
<dbReference type="Gene3D" id="3.30.200.20">
    <property type="entry name" value="Phosphorylase Kinase, domain 1"/>
    <property type="match status" value="1"/>
</dbReference>
<dbReference type="InterPro" id="IPR003613">
    <property type="entry name" value="Ubox_domain"/>
</dbReference>
<evidence type="ECO:0000256" key="2">
    <source>
        <dbReference type="ARBA" id="ARBA00003861"/>
    </source>
</evidence>
<evidence type="ECO:0000256" key="3">
    <source>
        <dbReference type="ARBA" id="ARBA00004906"/>
    </source>
</evidence>
<reference evidence="9" key="1">
    <citation type="submission" date="2019-09" db="EMBL/GenBank/DDBJ databases">
        <title>Draft genome information of white flower Hibiscus syriacus.</title>
        <authorList>
            <person name="Kim Y.-M."/>
        </authorList>
    </citation>
    <scope>NUCLEOTIDE SEQUENCE [LARGE SCALE GENOMIC DNA]</scope>
    <source>
        <strain evidence="9">YM2019G1</strain>
    </source>
</reference>
<dbReference type="InterPro" id="IPR008271">
    <property type="entry name" value="Ser/Thr_kinase_AS"/>
</dbReference>
<evidence type="ECO:0000256" key="6">
    <source>
        <dbReference type="ARBA" id="ARBA00022786"/>
    </source>
</evidence>
<keyword evidence="7" id="KW-0175">Coiled coil</keyword>
<dbReference type="SUPFAM" id="SSF57850">
    <property type="entry name" value="RING/U-box"/>
    <property type="match status" value="1"/>
</dbReference>
<evidence type="ECO:0000256" key="1">
    <source>
        <dbReference type="ARBA" id="ARBA00000900"/>
    </source>
</evidence>
<dbReference type="PROSITE" id="PS50011">
    <property type="entry name" value="PROTEIN_KINASE_DOM"/>
    <property type="match status" value="1"/>
</dbReference>
<dbReference type="AlphaFoldDB" id="A0A6A2WPG7"/>
<evidence type="ECO:0000256" key="7">
    <source>
        <dbReference type="SAM" id="Coils"/>
    </source>
</evidence>
<dbReference type="GO" id="GO:0016567">
    <property type="term" value="P:protein ubiquitination"/>
    <property type="evidence" value="ECO:0007669"/>
    <property type="project" value="UniProtKB-UniPathway"/>
</dbReference>
<dbReference type="InterPro" id="IPR011009">
    <property type="entry name" value="Kinase-like_dom_sf"/>
</dbReference>
<gene>
    <name evidence="9" type="ORF">F3Y22_tig00113337pilonHSYRG00144</name>
</gene>
<dbReference type="Gene3D" id="3.30.40.10">
    <property type="entry name" value="Zinc/RING finger domain, C3HC4 (zinc finger)"/>
    <property type="match status" value="1"/>
</dbReference>
<evidence type="ECO:0000256" key="5">
    <source>
        <dbReference type="ARBA" id="ARBA00022679"/>
    </source>
</evidence>
<evidence type="ECO:0000256" key="4">
    <source>
        <dbReference type="ARBA" id="ARBA00012483"/>
    </source>
</evidence>